<dbReference type="AlphaFoldDB" id="A0A8H7T0R6"/>
<dbReference type="InterPro" id="IPR056002">
    <property type="entry name" value="DUF7580"/>
</dbReference>
<dbReference type="EMBL" id="JAFJYH010000480">
    <property type="protein sequence ID" value="KAG4411414.1"/>
    <property type="molecule type" value="Genomic_DNA"/>
</dbReference>
<comment type="caution">
    <text evidence="2">The sequence shown here is derived from an EMBL/GenBank/DDBJ whole genome shotgun (WGS) entry which is preliminary data.</text>
</comment>
<dbReference type="OrthoDB" id="3565018at2759"/>
<name>A0A8H7T0R6_9HELO</name>
<sequence>MTTPVKHLSRSADNIKNREAPVSEAEVLFFNPQQHTALPDAVIELCPARLVLFPLIHDMSGFEIAGVVLGALPLVITALEHYGEGIKTIKSMIGYQALVGNLVLDLKIETRSFQRGCENLLGRLQIPPEEAEELLKFPKGRKWSDPGLHAKIQKLLGYQDHAIYEQLVLRLFARLDAFSKKLQLDDNFRPRWMKGSNTRKPNAFTKFLGKTQNARRTFEAIILGLQSGDYALAIADIQSDVEKIGSLVGDAMELAAPRRERGRRLNTKFWSSIRQYAESLFQSIKWQCLCAPNHTVHLQLQTREKAAQGVETTYNFVILFSFSGSLTIDNSLPWVWRQAQIHPSEIPQAQVAGSVSFVGVGPAPASTSGSEIGSLCEALKNAPDKSSCIGFLDHQECRHHIFCGCEEKTRTVMSLEQVLQEKHMCRYNYGIKERYKLSVTLASTVLQLCTTPWLQSVWDKNDIYFIKSEDAPLTDQLYVRKSENAPSDQVSQALLRYGLRAWSNPSLFALATVLVELYFGRPLETIPSHPSELDEHGKPLPYGQTEEKKLNRLIRDIDSGTQEKEAAYFQAIKRCLRCNFDTDSLDLKSSHFQEVFYTDVIAPLESCYESMM</sequence>
<dbReference type="Proteomes" id="UP000664132">
    <property type="component" value="Unassembled WGS sequence"/>
</dbReference>
<dbReference type="Pfam" id="PF24476">
    <property type="entry name" value="DUF7580"/>
    <property type="match status" value="1"/>
</dbReference>
<accession>A0A8H7T0R6</accession>
<proteinExistence type="predicted"/>
<keyword evidence="3" id="KW-1185">Reference proteome</keyword>
<organism evidence="2 3">
    <name type="scientific">Cadophora malorum</name>
    <dbReference type="NCBI Taxonomy" id="108018"/>
    <lineage>
        <taxon>Eukaryota</taxon>
        <taxon>Fungi</taxon>
        <taxon>Dikarya</taxon>
        <taxon>Ascomycota</taxon>
        <taxon>Pezizomycotina</taxon>
        <taxon>Leotiomycetes</taxon>
        <taxon>Helotiales</taxon>
        <taxon>Ploettnerulaceae</taxon>
        <taxon>Cadophora</taxon>
    </lineage>
</organism>
<gene>
    <name evidence="2" type="ORF">IFR04_015456</name>
</gene>
<evidence type="ECO:0000313" key="3">
    <source>
        <dbReference type="Proteomes" id="UP000664132"/>
    </source>
</evidence>
<protein>
    <recommendedName>
        <fullName evidence="1">DUF7580 domain-containing protein</fullName>
    </recommendedName>
</protein>
<evidence type="ECO:0000313" key="2">
    <source>
        <dbReference type="EMBL" id="KAG4411414.1"/>
    </source>
</evidence>
<reference evidence="2" key="1">
    <citation type="submission" date="2021-02" db="EMBL/GenBank/DDBJ databases">
        <title>Genome sequence Cadophora malorum strain M34.</title>
        <authorList>
            <person name="Stefanovic E."/>
            <person name="Vu D."/>
            <person name="Scully C."/>
            <person name="Dijksterhuis J."/>
            <person name="Roader J."/>
            <person name="Houbraken J."/>
        </authorList>
    </citation>
    <scope>NUCLEOTIDE SEQUENCE</scope>
    <source>
        <strain evidence="2">M34</strain>
    </source>
</reference>
<evidence type="ECO:0000259" key="1">
    <source>
        <dbReference type="Pfam" id="PF24476"/>
    </source>
</evidence>
<dbReference type="PANTHER" id="PTHR35186">
    <property type="entry name" value="ANK_REP_REGION DOMAIN-CONTAINING PROTEIN"/>
    <property type="match status" value="1"/>
</dbReference>
<dbReference type="PANTHER" id="PTHR35186:SF4">
    <property type="entry name" value="PRION-INHIBITION AND PROPAGATION HELO DOMAIN-CONTAINING PROTEIN"/>
    <property type="match status" value="1"/>
</dbReference>
<feature type="domain" description="DUF7580" evidence="1">
    <location>
        <begin position="271"/>
        <end position="606"/>
    </location>
</feature>